<evidence type="ECO:0000313" key="4">
    <source>
        <dbReference type="Proteomes" id="UP000030428"/>
    </source>
</evidence>
<evidence type="ECO:0000256" key="1">
    <source>
        <dbReference type="ARBA" id="ARBA00009981"/>
    </source>
</evidence>
<organism evidence="3 4">
    <name type="scientific">Candidatus Thiomargarita nelsonii</name>
    <dbReference type="NCBI Taxonomy" id="1003181"/>
    <lineage>
        <taxon>Bacteria</taxon>
        <taxon>Pseudomonadati</taxon>
        <taxon>Pseudomonadota</taxon>
        <taxon>Gammaproteobacteria</taxon>
        <taxon>Thiotrichales</taxon>
        <taxon>Thiotrichaceae</taxon>
        <taxon>Thiomargarita</taxon>
    </lineage>
</organism>
<dbReference type="AlphaFoldDB" id="A0A0A6PQM4"/>
<dbReference type="Gene3D" id="3.40.1620.10">
    <property type="entry name" value="YefM-like domain"/>
    <property type="match status" value="1"/>
</dbReference>
<dbReference type="SUPFAM" id="SSF143120">
    <property type="entry name" value="YefM-like"/>
    <property type="match status" value="1"/>
</dbReference>
<comment type="function">
    <text evidence="2">Antitoxin component of a type II toxin-antitoxin (TA) system.</text>
</comment>
<comment type="caution">
    <text evidence="3">The sequence shown here is derived from an EMBL/GenBank/DDBJ whole genome shotgun (WGS) entry which is preliminary data.</text>
</comment>
<reference evidence="3 4" key="1">
    <citation type="journal article" date="2016" name="Front. Microbiol.">
        <title>Single-Cell (Meta-)Genomics of a Dimorphic Candidatus Thiomargarita nelsonii Reveals Genomic Plasticity.</title>
        <authorList>
            <person name="Flood B.E."/>
            <person name="Fliss P."/>
            <person name="Jones D.S."/>
            <person name="Dick G.J."/>
            <person name="Jain S."/>
            <person name="Kaster A.K."/>
            <person name="Winkel M."/>
            <person name="Mussmann M."/>
            <person name="Bailey J."/>
        </authorList>
    </citation>
    <scope>NUCLEOTIDE SEQUENCE [LARGE SCALE GENOMIC DNA]</scope>
    <source>
        <strain evidence="3">Hydrate Ridge</strain>
    </source>
</reference>
<dbReference type="Pfam" id="PF02604">
    <property type="entry name" value="PhdYeFM_antitox"/>
    <property type="match status" value="1"/>
</dbReference>
<accession>A0A0A6PQM4</accession>
<keyword evidence="4" id="KW-1185">Reference proteome</keyword>
<evidence type="ECO:0000256" key="2">
    <source>
        <dbReference type="RuleBase" id="RU362080"/>
    </source>
</evidence>
<dbReference type="InterPro" id="IPR036165">
    <property type="entry name" value="YefM-like_sf"/>
</dbReference>
<protein>
    <recommendedName>
        <fullName evidence="2">Antitoxin</fullName>
    </recommendedName>
</protein>
<sequence>MLNINVTEFESHLNQIVSRVEAGENIIITRLGEPIIRLSAVKKTRQGSDQLLMTTEKLDDAVDASKRILKEAAQGKLPRYICT</sequence>
<dbReference type="EMBL" id="JSZA02000011">
    <property type="protein sequence ID" value="KHD07626.1"/>
    <property type="molecule type" value="Genomic_DNA"/>
</dbReference>
<dbReference type="NCBIfam" id="TIGR01552">
    <property type="entry name" value="phd_fam"/>
    <property type="match status" value="1"/>
</dbReference>
<dbReference type="InterPro" id="IPR006442">
    <property type="entry name" value="Antitoxin_Phd/YefM"/>
</dbReference>
<evidence type="ECO:0000313" key="3">
    <source>
        <dbReference type="EMBL" id="KHD07626.1"/>
    </source>
</evidence>
<comment type="similarity">
    <text evidence="1 2">Belongs to the phD/YefM antitoxin family.</text>
</comment>
<proteinExistence type="inferred from homology"/>
<name>A0A0A6PQM4_9GAMM</name>
<dbReference type="Proteomes" id="UP000030428">
    <property type="component" value="Unassembled WGS sequence"/>
</dbReference>
<gene>
    <name evidence="3" type="ORF">PN36_04025</name>
</gene>